<feature type="domain" description="DUF5678" evidence="1">
    <location>
        <begin position="13"/>
        <end position="64"/>
    </location>
</feature>
<accession>A0A1F6ABW4</accession>
<evidence type="ECO:0000313" key="2">
    <source>
        <dbReference type="EMBL" id="OGG22174.1"/>
    </source>
</evidence>
<dbReference type="InterPro" id="IPR043734">
    <property type="entry name" value="DUF5678"/>
</dbReference>
<evidence type="ECO:0000259" key="1">
    <source>
        <dbReference type="Pfam" id="PF18929"/>
    </source>
</evidence>
<evidence type="ECO:0000313" key="3">
    <source>
        <dbReference type="Proteomes" id="UP000177092"/>
    </source>
</evidence>
<dbReference type="EMBL" id="MFJN01000008">
    <property type="protein sequence ID" value="OGG22174.1"/>
    <property type="molecule type" value="Genomic_DNA"/>
</dbReference>
<dbReference type="Pfam" id="PF18929">
    <property type="entry name" value="DUF5678"/>
    <property type="match status" value="1"/>
</dbReference>
<dbReference type="AlphaFoldDB" id="A0A1F6ABW4"/>
<dbReference type="Proteomes" id="UP000177092">
    <property type="component" value="Unassembled WGS sequence"/>
</dbReference>
<name>A0A1F6ABW4_9BACT</name>
<gene>
    <name evidence="2" type="ORF">A3D03_02650</name>
</gene>
<reference evidence="2 3" key="1">
    <citation type="journal article" date="2016" name="Nat. Commun.">
        <title>Thousands of microbial genomes shed light on interconnected biogeochemical processes in an aquifer system.</title>
        <authorList>
            <person name="Anantharaman K."/>
            <person name="Brown C.T."/>
            <person name="Hug L.A."/>
            <person name="Sharon I."/>
            <person name="Castelle C.J."/>
            <person name="Probst A.J."/>
            <person name="Thomas B.C."/>
            <person name="Singh A."/>
            <person name="Wilkins M.J."/>
            <person name="Karaoz U."/>
            <person name="Brodie E.L."/>
            <person name="Williams K.H."/>
            <person name="Hubbard S.S."/>
            <person name="Banfield J.F."/>
        </authorList>
    </citation>
    <scope>NUCLEOTIDE SEQUENCE [LARGE SCALE GENOMIC DNA]</scope>
</reference>
<protein>
    <recommendedName>
        <fullName evidence="1">DUF5678 domain-containing protein</fullName>
    </recommendedName>
</protein>
<organism evidence="2 3">
    <name type="scientific">Candidatus Gottesmanbacteria bacterium RIFCSPHIGHO2_02_FULL_40_13</name>
    <dbReference type="NCBI Taxonomy" id="1798384"/>
    <lineage>
        <taxon>Bacteria</taxon>
        <taxon>Candidatus Gottesmaniibacteriota</taxon>
    </lineage>
</organism>
<proteinExistence type="predicted"/>
<sequence length="78" mass="8927">MKRVNTSTKNMGQYAGKWVAIDTTKNRIIAVGETLKEIEQFTTRSVKDKTPDEEIAAAFKVPRKDEGPYVLCIRNIRR</sequence>
<comment type="caution">
    <text evidence="2">The sequence shown here is derived from an EMBL/GenBank/DDBJ whole genome shotgun (WGS) entry which is preliminary data.</text>
</comment>